<evidence type="ECO:0000313" key="2">
    <source>
        <dbReference type="Proteomes" id="UP000053105"/>
    </source>
</evidence>
<dbReference type="EMBL" id="KQ435817">
    <property type="protein sequence ID" value="KOX72589.1"/>
    <property type="molecule type" value="Genomic_DNA"/>
</dbReference>
<reference evidence="1 2" key="1">
    <citation type="submission" date="2015-07" db="EMBL/GenBank/DDBJ databases">
        <title>The genome of Melipona quadrifasciata.</title>
        <authorList>
            <person name="Pan H."/>
            <person name="Kapheim K."/>
        </authorList>
    </citation>
    <scope>NUCLEOTIDE SEQUENCE [LARGE SCALE GENOMIC DNA]</scope>
    <source>
        <strain evidence="1">0111107301</strain>
        <tissue evidence="1">Whole body</tissue>
    </source>
</reference>
<proteinExistence type="predicted"/>
<keyword evidence="2" id="KW-1185">Reference proteome</keyword>
<dbReference type="AlphaFoldDB" id="A0A0M8ZZ90"/>
<gene>
    <name evidence="1" type="ORF">WN51_02118</name>
</gene>
<name>A0A0M8ZZ90_9HYME</name>
<dbReference type="Proteomes" id="UP000053105">
    <property type="component" value="Unassembled WGS sequence"/>
</dbReference>
<protein>
    <submittedName>
        <fullName evidence="1">Uncharacterized protein</fullName>
    </submittedName>
</protein>
<organism evidence="1 2">
    <name type="scientific">Melipona quadrifasciata</name>
    <dbReference type="NCBI Taxonomy" id="166423"/>
    <lineage>
        <taxon>Eukaryota</taxon>
        <taxon>Metazoa</taxon>
        <taxon>Ecdysozoa</taxon>
        <taxon>Arthropoda</taxon>
        <taxon>Hexapoda</taxon>
        <taxon>Insecta</taxon>
        <taxon>Pterygota</taxon>
        <taxon>Neoptera</taxon>
        <taxon>Endopterygota</taxon>
        <taxon>Hymenoptera</taxon>
        <taxon>Apocrita</taxon>
        <taxon>Aculeata</taxon>
        <taxon>Apoidea</taxon>
        <taxon>Anthophila</taxon>
        <taxon>Apidae</taxon>
        <taxon>Melipona</taxon>
    </lineage>
</organism>
<accession>A0A0M8ZZ90</accession>
<evidence type="ECO:0000313" key="1">
    <source>
        <dbReference type="EMBL" id="KOX72589.1"/>
    </source>
</evidence>
<sequence length="147" mass="17259">MNNITLYHFNVKFISHNGTPWDNFVRSVRESLSKMFGSRWIWRRPGPHFWPSRSLDLIPLLCVPHTKIVLRLMTTVQIPYPNTTMDLPIIQYYPSGFRNSGSMNMEKQKELEKMLPKNLIEEIDRLLHVQKINATEPKIGNHARSTD</sequence>